<organism evidence="2 3">
    <name type="scientific">Cherax quadricarinatus</name>
    <name type="common">Australian red claw crayfish</name>
    <dbReference type="NCBI Taxonomy" id="27406"/>
    <lineage>
        <taxon>Eukaryota</taxon>
        <taxon>Metazoa</taxon>
        <taxon>Ecdysozoa</taxon>
        <taxon>Arthropoda</taxon>
        <taxon>Crustacea</taxon>
        <taxon>Multicrustacea</taxon>
        <taxon>Malacostraca</taxon>
        <taxon>Eumalacostraca</taxon>
        <taxon>Eucarida</taxon>
        <taxon>Decapoda</taxon>
        <taxon>Pleocyemata</taxon>
        <taxon>Astacidea</taxon>
        <taxon>Parastacoidea</taxon>
        <taxon>Parastacidae</taxon>
        <taxon>Cherax</taxon>
    </lineage>
</organism>
<evidence type="ECO:0000256" key="1">
    <source>
        <dbReference type="SAM" id="MobiDB-lite"/>
    </source>
</evidence>
<feature type="non-terminal residue" evidence="2">
    <location>
        <position position="1"/>
    </location>
</feature>
<dbReference type="Proteomes" id="UP001445076">
    <property type="component" value="Unassembled WGS sequence"/>
</dbReference>
<dbReference type="EMBL" id="JARKIK010000032">
    <property type="protein sequence ID" value="KAK8740891.1"/>
    <property type="molecule type" value="Genomic_DNA"/>
</dbReference>
<evidence type="ECO:0000313" key="2">
    <source>
        <dbReference type="EMBL" id="KAK8740891.1"/>
    </source>
</evidence>
<keyword evidence="3" id="KW-1185">Reference proteome</keyword>
<feature type="region of interest" description="Disordered" evidence="1">
    <location>
        <begin position="1"/>
        <end position="27"/>
    </location>
</feature>
<sequence length="114" mass="13112">QPTLFNNQPNLSPTNSLNSSLPDSNSNSLHISCSSVCPHPQHIIYPLAPFRLISHVAPKKEEIINNIMAEITWMENCEPHFRPSWTKRVIQSEMLFKVSPLNCEFAARKRYFFS</sequence>
<accession>A0AAW0X956</accession>
<protein>
    <submittedName>
        <fullName evidence="2">Uncharacterized protein</fullName>
    </submittedName>
</protein>
<proteinExistence type="predicted"/>
<reference evidence="2 3" key="1">
    <citation type="journal article" date="2024" name="BMC Genomics">
        <title>Genome assembly of redclaw crayfish (Cherax quadricarinatus) provides insights into its immune adaptation and hypoxia tolerance.</title>
        <authorList>
            <person name="Liu Z."/>
            <person name="Zheng J."/>
            <person name="Li H."/>
            <person name="Fang K."/>
            <person name="Wang S."/>
            <person name="He J."/>
            <person name="Zhou D."/>
            <person name="Weng S."/>
            <person name="Chi M."/>
            <person name="Gu Z."/>
            <person name="He J."/>
            <person name="Li F."/>
            <person name="Wang M."/>
        </authorList>
    </citation>
    <scope>NUCLEOTIDE SEQUENCE [LARGE SCALE GENOMIC DNA]</scope>
    <source>
        <strain evidence="2">ZL_2023a</strain>
    </source>
</reference>
<gene>
    <name evidence="2" type="ORF">OTU49_002754</name>
</gene>
<evidence type="ECO:0000313" key="3">
    <source>
        <dbReference type="Proteomes" id="UP001445076"/>
    </source>
</evidence>
<comment type="caution">
    <text evidence="2">The sequence shown here is derived from an EMBL/GenBank/DDBJ whole genome shotgun (WGS) entry which is preliminary data.</text>
</comment>
<dbReference type="AlphaFoldDB" id="A0AAW0X956"/>
<name>A0AAW0X956_CHEQU</name>